<dbReference type="SUPFAM" id="SSF54292">
    <property type="entry name" value="2Fe-2S ferredoxin-like"/>
    <property type="match status" value="1"/>
</dbReference>
<accession>A0ABW0QED3</accession>
<gene>
    <name evidence="2" type="ORF">ACFPP7_20735</name>
</gene>
<sequence>MPSPTSSQARFVRLAETGRPAITLQIDGASANALEGDTLLVALLSHGKRVRDSEFGDGTRAGFCLMGACQDCWVWDQTGQRLRACTTPAQAGMVISTRTPEATWPKHP</sequence>
<evidence type="ECO:0000256" key="1">
    <source>
        <dbReference type="ARBA" id="ARBA00023002"/>
    </source>
</evidence>
<dbReference type="Gene3D" id="3.10.20.440">
    <property type="entry name" value="2Fe-2S iron-sulphur cluster binding domain, sarcosine oxidase, alpha subunit, N-terminal domain"/>
    <property type="match status" value="1"/>
</dbReference>
<name>A0ABW0QED3_9BURK</name>
<comment type="caution">
    <text evidence="2">The sequence shown here is derived from an EMBL/GenBank/DDBJ whole genome shotgun (WGS) entry which is preliminary data.</text>
</comment>
<organism evidence="2 3">
    <name type="scientific">Polaromonas jejuensis</name>
    <dbReference type="NCBI Taxonomy" id="457502"/>
    <lineage>
        <taxon>Bacteria</taxon>
        <taxon>Pseudomonadati</taxon>
        <taxon>Pseudomonadota</taxon>
        <taxon>Betaproteobacteria</taxon>
        <taxon>Burkholderiales</taxon>
        <taxon>Comamonadaceae</taxon>
        <taxon>Polaromonas</taxon>
    </lineage>
</organism>
<dbReference type="Pfam" id="PF13510">
    <property type="entry name" value="Fer2_4"/>
    <property type="match status" value="1"/>
</dbReference>
<proteinExistence type="predicted"/>
<dbReference type="RefSeq" id="WP_068833958.1">
    <property type="nucleotide sequence ID" value="NZ_JBHSMX010000064.1"/>
</dbReference>
<evidence type="ECO:0000313" key="2">
    <source>
        <dbReference type="EMBL" id="MFC5523319.1"/>
    </source>
</evidence>
<dbReference type="InterPro" id="IPR036010">
    <property type="entry name" value="2Fe-2S_ferredoxin-like_sf"/>
</dbReference>
<dbReference type="EMBL" id="JBHSMX010000064">
    <property type="protein sequence ID" value="MFC5523319.1"/>
    <property type="molecule type" value="Genomic_DNA"/>
</dbReference>
<dbReference type="Proteomes" id="UP001596084">
    <property type="component" value="Unassembled WGS sequence"/>
</dbReference>
<evidence type="ECO:0000313" key="3">
    <source>
        <dbReference type="Proteomes" id="UP001596084"/>
    </source>
</evidence>
<dbReference type="InterPro" id="IPR042204">
    <property type="entry name" value="2Fe-2S-bd_N"/>
</dbReference>
<protein>
    <submittedName>
        <fullName evidence="2">(2Fe-2S)-binding protein</fullName>
    </submittedName>
</protein>
<keyword evidence="1" id="KW-0560">Oxidoreductase</keyword>
<reference evidence="3" key="1">
    <citation type="journal article" date="2019" name="Int. J. Syst. Evol. Microbiol.">
        <title>The Global Catalogue of Microorganisms (GCM) 10K type strain sequencing project: providing services to taxonomists for standard genome sequencing and annotation.</title>
        <authorList>
            <consortium name="The Broad Institute Genomics Platform"/>
            <consortium name="The Broad Institute Genome Sequencing Center for Infectious Disease"/>
            <person name="Wu L."/>
            <person name="Ma J."/>
        </authorList>
    </citation>
    <scope>NUCLEOTIDE SEQUENCE [LARGE SCALE GENOMIC DNA]</scope>
    <source>
        <strain evidence="3">CGMCC 4.7277</strain>
    </source>
</reference>
<keyword evidence="3" id="KW-1185">Reference proteome</keyword>